<name>A0A835VLG4_VANPL</name>
<evidence type="ECO:0000313" key="2">
    <source>
        <dbReference type="EMBL" id="KAG0503332.1"/>
    </source>
</evidence>
<keyword evidence="1" id="KW-0732">Signal</keyword>
<feature type="signal peptide" evidence="1">
    <location>
        <begin position="1"/>
        <end position="23"/>
    </location>
</feature>
<dbReference type="Gene3D" id="2.60.40.1760">
    <property type="entry name" value="glycosyl hydrolase (family 31)"/>
    <property type="match status" value="1"/>
</dbReference>
<dbReference type="PANTHER" id="PTHR22762:SF127">
    <property type="entry name" value="ALPHA-XYLOSIDASE 1-RELATED"/>
    <property type="match status" value="1"/>
</dbReference>
<dbReference type="GO" id="GO:0004553">
    <property type="term" value="F:hydrolase activity, hydrolyzing O-glycosyl compounds"/>
    <property type="evidence" value="ECO:0007669"/>
    <property type="project" value="TreeGrafter"/>
</dbReference>
<dbReference type="InterPro" id="IPR011013">
    <property type="entry name" value="Gal_mutarotase_sf_dom"/>
</dbReference>
<feature type="chain" id="PRO_5032290200" evidence="1">
    <location>
        <begin position="24"/>
        <end position="200"/>
    </location>
</feature>
<evidence type="ECO:0000313" key="3">
    <source>
        <dbReference type="Proteomes" id="UP000639772"/>
    </source>
</evidence>
<sequence length="200" mass="22015">MERMILLSVYILLSFNLLLICSGMPLEKISYGYRLVSIEENPGGGLIGQLRLKQGTSTYGPDIPSLRLFVKHETHNCLRVHITDAVKERWEVPYNLLPREQPPSLQSSDGRIPTSTTPFTAAEYSGDSLIFSYTADPFGFAVRRKSNGDILFNSTAGAGVSYGPMVFKDQYLEISTSLPESASIYGLGENTQPGESVKAK</sequence>
<dbReference type="AlphaFoldDB" id="A0A835VLG4"/>
<comment type="caution">
    <text evidence="2">The sequence shown here is derived from an EMBL/GenBank/DDBJ whole genome shotgun (WGS) entry which is preliminary data.</text>
</comment>
<reference evidence="2 3" key="1">
    <citation type="journal article" date="2020" name="Nat. Food">
        <title>A phased Vanilla planifolia genome enables genetic improvement of flavour and production.</title>
        <authorList>
            <person name="Hasing T."/>
            <person name="Tang H."/>
            <person name="Brym M."/>
            <person name="Khazi F."/>
            <person name="Huang T."/>
            <person name="Chambers A.H."/>
        </authorList>
    </citation>
    <scope>NUCLEOTIDE SEQUENCE [LARGE SCALE GENOMIC DNA]</scope>
    <source>
        <tissue evidence="2">Leaf</tissue>
    </source>
</reference>
<dbReference type="Proteomes" id="UP000639772">
    <property type="component" value="Chromosome 1"/>
</dbReference>
<dbReference type="GO" id="GO:0005975">
    <property type="term" value="P:carbohydrate metabolic process"/>
    <property type="evidence" value="ECO:0007669"/>
    <property type="project" value="InterPro"/>
</dbReference>
<organism evidence="2 3">
    <name type="scientific">Vanilla planifolia</name>
    <name type="common">Vanilla</name>
    <dbReference type="NCBI Taxonomy" id="51239"/>
    <lineage>
        <taxon>Eukaryota</taxon>
        <taxon>Viridiplantae</taxon>
        <taxon>Streptophyta</taxon>
        <taxon>Embryophyta</taxon>
        <taxon>Tracheophyta</taxon>
        <taxon>Spermatophyta</taxon>
        <taxon>Magnoliopsida</taxon>
        <taxon>Liliopsida</taxon>
        <taxon>Asparagales</taxon>
        <taxon>Orchidaceae</taxon>
        <taxon>Vanilloideae</taxon>
        <taxon>Vanilleae</taxon>
        <taxon>Vanilla</taxon>
    </lineage>
</organism>
<dbReference type="SUPFAM" id="SSF74650">
    <property type="entry name" value="Galactose mutarotase-like"/>
    <property type="match status" value="1"/>
</dbReference>
<dbReference type="EMBL" id="JADCNM010000001">
    <property type="protein sequence ID" value="KAG0503332.1"/>
    <property type="molecule type" value="Genomic_DNA"/>
</dbReference>
<protein>
    <submittedName>
        <fullName evidence="2">Uncharacterized protein</fullName>
    </submittedName>
</protein>
<evidence type="ECO:0000256" key="1">
    <source>
        <dbReference type="SAM" id="SignalP"/>
    </source>
</evidence>
<accession>A0A835VLG4</accession>
<gene>
    <name evidence="2" type="ORF">HPP92_003404</name>
</gene>
<dbReference type="OrthoDB" id="5839090at2759"/>
<dbReference type="PANTHER" id="PTHR22762">
    <property type="entry name" value="ALPHA-GLUCOSIDASE"/>
    <property type="match status" value="1"/>
</dbReference>
<dbReference type="GO" id="GO:0030246">
    <property type="term" value="F:carbohydrate binding"/>
    <property type="evidence" value="ECO:0007669"/>
    <property type="project" value="InterPro"/>
</dbReference>
<proteinExistence type="predicted"/>